<name>A0ABU3TFD8_9BACT</name>
<dbReference type="SUPFAM" id="SSF49899">
    <property type="entry name" value="Concanavalin A-like lectins/glucanases"/>
    <property type="match status" value="1"/>
</dbReference>
<evidence type="ECO:0008006" key="4">
    <source>
        <dbReference type="Google" id="ProtNLM"/>
    </source>
</evidence>
<dbReference type="InterPro" id="IPR056573">
    <property type="entry name" value="Lectin_L-type_dom"/>
</dbReference>
<evidence type="ECO:0000313" key="3">
    <source>
        <dbReference type="Proteomes" id="UP001250698"/>
    </source>
</evidence>
<comment type="caution">
    <text evidence="2">The sequence shown here is derived from an EMBL/GenBank/DDBJ whole genome shotgun (WGS) entry which is preliminary data.</text>
</comment>
<dbReference type="RefSeq" id="WP_315997460.1">
    <property type="nucleotide sequence ID" value="NZ_JAWDJT010000002.1"/>
</dbReference>
<organism evidence="2 3">
    <name type="scientific">Hymenobacter endophyticus</name>
    <dbReference type="NCBI Taxonomy" id="3076335"/>
    <lineage>
        <taxon>Bacteria</taxon>
        <taxon>Pseudomonadati</taxon>
        <taxon>Bacteroidota</taxon>
        <taxon>Cytophagia</taxon>
        <taxon>Cytophagales</taxon>
        <taxon>Hymenobacteraceae</taxon>
        <taxon>Hymenobacter</taxon>
    </lineage>
</organism>
<dbReference type="Pfam" id="PF18483">
    <property type="entry name" value="Lectin_L-type_dom"/>
    <property type="match status" value="1"/>
</dbReference>
<dbReference type="Gene3D" id="4.10.1080.10">
    <property type="entry name" value="TSP type-3 repeat"/>
    <property type="match status" value="1"/>
</dbReference>
<proteinExistence type="predicted"/>
<gene>
    <name evidence="2" type="ORF">ROI90_06185</name>
</gene>
<reference evidence="2 3" key="1">
    <citation type="submission" date="2023-10" db="EMBL/GenBank/DDBJ databases">
        <title>Hymenobacter endophyticus sp. nov., an isolate from the leaf tissues of wheat.</title>
        <authorList>
            <person name="Dai Y."/>
        </authorList>
    </citation>
    <scope>NUCLEOTIDE SEQUENCE [LARGE SCALE GENOMIC DNA]</scope>
    <source>
        <strain evidence="2 3">ZK17L-C2</strain>
    </source>
</reference>
<dbReference type="InterPro" id="IPR050258">
    <property type="entry name" value="Leguminous_Lectin"/>
</dbReference>
<dbReference type="PANTHER" id="PTHR32401">
    <property type="entry name" value="CONCANAVALIN A-LIKE LECTIN FAMILY PROTEIN"/>
    <property type="match status" value="1"/>
</dbReference>
<dbReference type="SUPFAM" id="SSF103647">
    <property type="entry name" value="TSP type-3 repeat"/>
    <property type="match status" value="1"/>
</dbReference>
<evidence type="ECO:0000313" key="2">
    <source>
        <dbReference type="EMBL" id="MDU0369975.1"/>
    </source>
</evidence>
<dbReference type="CDD" id="cd01951">
    <property type="entry name" value="lectin_L-type"/>
    <property type="match status" value="1"/>
</dbReference>
<dbReference type="InterPro" id="IPR013320">
    <property type="entry name" value="ConA-like_dom_sf"/>
</dbReference>
<evidence type="ECO:0000256" key="1">
    <source>
        <dbReference type="SAM" id="MobiDB-lite"/>
    </source>
</evidence>
<feature type="compositionally biased region" description="Polar residues" evidence="1">
    <location>
        <begin position="384"/>
        <end position="395"/>
    </location>
</feature>
<dbReference type="Proteomes" id="UP001250698">
    <property type="component" value="Unassembled WGS sequence"/>
</dbReference>
<accession>A0ABU3TFD8</accession>
<dbReference type="Gene3D" id="2.60.120.200">
    <property type="match status" value="1"/>
</dbReference>
<dbReference type="InterPro" id="IPR028974">
    <property type="entry name" value="TSP_type-3_rpt"/>
</dbReference>
<dbReference type="EMBL" id="JAWDJT010000002">
    <property type="protein sequence ID" value="MDU0369975.1"/>
    <property type="molecule type" value="Genomic_DNA"/>
</dbReference>
<keyword evidence="3" id="KW-1185">Reference proteome</keyword>
<sequence length="716" mass="75315">MYSSKHTLPCIPSGQPAVALSSWSRRLLLLAGLAAGSSAVMPYEATAQSLYKTNGVAAASTTCTNGFTLTPETGQISGSVWRLQQVSLAKSFVFSFSVYLGTRNDGGDGMVFALQRSNVGTSALGGGGQNMGMAAVAPSVVVEFDTYDNGTGIGDIGADHISIVKNGDFGNPVTFTTPAGGTARAIPAAVDGNGAALNIENGSYYPVQVTWNVKTKTLQVYFNNALRATYSEDFVSTIFSNNPLVYWGFTASTGGAFNKMEACSLAFDYDQDTDGLTDTQDADDDNDGIADAAESGNVDATGDADADGVLNYLDADFGTLNAKGVVSNLDADGDGIINQFDLDSDADGIPDVVEGTDGKMSSGFRAMYSAANGQYTPAVDAQGRPQNTSSSTTLPDTDGDGKPDYLDTNADNDAVPDWMEAFDDNNSGYSSDDLVTRAAAFVAAGGNSTFYPATDANNNGSRDWLDDSNANGIPNFLDSSSTYYHDTDGDGLVDLLDASNQGKGYADVTSYPDRNNNTIPDYRDAAVVTPLPVELVAFRARNVGGKGLLTWVTASELNNAYFVVEASTDGQTFFDLTKTPGAGTSSQHHEYQFTDASLARYASAMVYYRLRQVDANGQAQLSAVQVVAVRAHNGTMLALPTPFSTELTLHLPATVAGPAFLEVLTATGQRQLAQQIQLPVGGTTVRVPQAASWPAGLYVVRIVQGQQVYTVKAVRQ</sequence>
<protein>
    <recommendedName>
        <fullName evidence="4">T9SS type A sorting domain-containing protein</fullName>
    </recommendedName>
</protein>
<dbReference type="PANTHER" id="PTHR32401:SF48">
    <property type="entry name" value="LEGUME LECTIN DOMAIN-CONTAINING PROTEIN"/>
    <property type="match status" value="1"/>
</dbReference>
<feature type="region of interest" description="Disordered" evidence="1">
    <location>
        <begin position="377"/>
        <end position="413"/>
    </location>
</feature>